<organism evidence="1">
    <name type="scientific">Rhizophora mucronata</name>
    <name type="common">Asiatic mangrove</name>
    <dbReference type="NCBI Taxonomy" id="61149"/>
    <lineage>
        <taxon>Eukaryota</taxon>
        <taxon>Viridiplantae</taxon>
        <taxon>Streptophyta</taxon>
        <taxon>Embryophyta</taxon>
        <taxon>Tracheophyta</taxon>
        <taxon>Spermatophyta</taxon>
        <taxon>Magnoliopsida</taxon>
        <taxon>eudicotyledons</taxon>
        <taxon>Gunneridae</taxon>
        <taxon>Pentapetalae</taxon>
        <taxon>rosids</taxon>
        <taxon>fabids</taxon>
        <taxon>Malpighiales</taxon>
        <taxon>Rhizophoraceae</taxon>
        <taxon>Rhizophora</taxon>
    </lineage>
</organism>
<dbReference type="AlphaFoldDB" id="A0A2P2IGY4"/>
<reference evidence="1" key="1">
    <citation type="submission" date="2018-02" db="EMBL/GenBank/DDBJ databases">
        <title>Rhizophora mucronata_Transcriptome.</title>
        <authorList>
            <person name="Meera S.P."/>
            <person name="Sreeshan A."/>
            <person name="Augustine A."/>
        </authorList>
    </citation>
    <scope>NUCLEOTIDE SEQUENCE</scope>
    <source>
        <tissue evidence="1">Leaf</tissue>
    </source>
</reference>
<proteinExistence type="predicted"/>
<accession>A0A2P2IGY4</accession>
<name>A0A2P2IGY4_RHIMU</name>
<sequence>MKGMQCNQHVVFEQPHTPPSTNIQVIIYKNIYKHRQSFIWLRYCFDFSQFYFLEKN</sequence>
<protein>
    <submittedName>
        <fullName evidence="1">Uncharacterized protein</fullName>
    </submittedName>
</protein>
<evidence type="ECO:0000313" key="1">
    <source>
        <dbReference type="EMBL" id="MBW80486.1"/>
    </source>
</evidence>
<dbReference type="EMBL" id="GGEC01000003">
    <property type="protein sequence ID" value="MBW80486.1"/>
    <property type="molecule type" value="Transcribed_RNA"/>
</dbReference>